<protein>
    <recommendedName>
        <fullName evidence="4">Lipoprotein</fullName>
    </recommendedName>
</protein>
<sequence length="121" mass="13223">MNKILNLALISTLALVLSAGCTSKKMGAQIDETDESTVKTAIYIGNLSNEKAIEAVKEAAKKTNWRVTEFKSNAVIVEKAVNGETISRTIKVYNKHISGDDEASGDELKELRKAIVEELQK</sequence>
<organism evidence="2 3">
    <name type="scientific">Sulfurimonas hongkongensis</name>
    <dbReference type="NCBI Taxonomy" id="1172190"/>
    <lineage>
        <taxon>Bacteria</taxon>
        <taxon>Pseudomonadati</taxon>
        <taxon>Campylobacterota</taxon>
        <taxon>Epsilonproteobacteria</taxon>
        <taxon>Campylobacterales</taxon>
        <taxon>Sulfurimonadaceae</taxon>
        <taxon>Sulfurimonas</taxon>
    </lineage>
</organism>
<dbReference type="EMBL" id="AUPZ01000007">
    <property type="protein sequence ID" value="EQB39472.1"/>
    <property type="molecule type" value="Genomic_DNA"/>
</dbReference>
<keyword evidence="3" id="KW-1185">Reference proteome</keyword>
<reference evidence="2 3" key="1">
    <citation type="submission" date="2013-07" db="EMBL/GenBank/DDBJ databases">
        <title>Sulfurimonas hongkongensis AST-10 Genome Sequencing.</title>
        <authorList>
            <person name="Cai L."/>
            <person name="Zhang T."/>
        </authorList>
    </citation>
    <scope>NUCLEOTIDE SEQUENCE [LARGE SCALE GENOMIC DNA]</scope>
    <source>
        <strain evidence="2 3">AST-10</strain>
    </source>
</reference>
<dbReference type="AlphaFoldDB" id="T0JRI9"/>
<evidence type="ECO:0000313" key="3">
    <source>
        <dbReference type="Proteomes" id="UP000015520"/>
    </source>
</evidence>
<keyword evidence="1" id="KW-0732">Signal</keyword>
<dbReference type="RefSeq" id="WP_021287392.1">
    <property type="nucleotide sequence ID" value="NZ_AUPZ01000007.1"/>
</dbReference>
<dbReference type="PROSITE" id="PS51257">
    <property type="entry name" value="PROKAR_LIPOPROTEIN"/>
    <property type="match status" value="1"/>
</dbReference>
<gene>
    <name evidence="2" type="ORF">M947_05620</name>
</gene>
<name>T0JRI9_9BACT</name>
<accession>T0JRI9</accession>
<evidence type="ECO:0008006" key="4">
    <source>
        <dbReference type="Google" id="ProtNLM"/>
    </source>
</evidence>
<dbReference type="Proteomes" id="UP000015520">
    <property type="component" value="Unassembled WGS sequence"/>
</dbReference>
<dbReference type="OrthoDB" id="5334847at2"/>
<proteinExistence type="predicted"/>
<comment type="caution">
    <text evidence="2">The sequence shown here is derived from an EMBL/GenBank/DDBJ whole genome shotgun (WGS) entry which is preliminary data.</text>
</comment>
<feature type="chain" id="PRO_5004565290" description="Lipoprotein" evidence="1">
    <location>
        <begin position="20"/>
        <end position="121"/>
    </location>
</feature>
<evidence type="ECO:0000256" key="1">
    <source>
        <dbReference type="SAM" id="SignalP"/>
    </source>
</evidence>
<feature type="signal peptide" evidence="1">
    <location>
        <begin position="1"/>
        <end position="19"/>
    </location>
</feature>
<dbReference type="PATRIC" id="fig|1172190.3.peg.1097"/>
<evidence type="ECO:0000313" key="2">
    <source>
        <dbReference type="EMBL" id="EQB39472.1"/>
    </source>
</evidence>